<feature type="region of interest" description="Disordered" evidence="1">
    <location>
        <begin position="391"/>
        <end position="411"/>
    </location>
</feature>
<keyword evidence="3" id="KW-1185">Reference proteome</keyword>
<dbReference type="Pfam" id="PF08539">
    <property type="entry name" value="HbrB"/>
    <property type="match status" value="1"/>
</dbReference>
<dbReference type="KEGG" id="dha:DEHA2A04664g"/>
<sequence>MEGNNSNTPFYSHGNNSTSSTLQFTTGTNTTSQISSVGFNNLKKVGTNSSQASTSSTITNRNNPITRLFTKNRSNSTVNPQVIQFDDGMNDHNNSDEDDTSTASTTDPRKPSGSGMFKFSKKNKLKFSSKNGASKPDLTIQTGGHLGLRVPKKILSSSSLDDSSSPTGHGLKVPKKILNPSHMDESPNMNSKRKNSVTSPASTFHNFFHRSHNNSQPSKDLQHVISKDDLISSQQTINNNPNRTAMSLSSNNSNSFITDINFALVYNFTDPDYSVEEYVNSNEHTSFLDIHKKLMVPTDQYLSNKLHKYQTQEVGLGIISDTDGDSEYLSKYLLDFGKNNVAFFNNLISIMKPLFQPSQQKRLSNKIFHPYLGMTLEDVSNYIKDNYLGESSNTPSTESHFLERTPGSKLSKSKSKTKFYTSSSTSTLSLGENFNDILDDFKIREISQDLLTFFIKCMITFDKDFTIYESKTKNRIPVQKAKNNPSPLSIASISEWNRIGEQWSYFNERIRYYVMGIFHPLQKYLHDIAIQKFNNDPKSVVEVEIENIFLLAFRDVIIIPFLISRNQEYHRLPSSSQKVISEANNIDSPSPIPSYTFSLETVDDTEEILKLQEEQTLKANTKLLKNLVNCFGVLLAHTHDEIGNADGEQHIRNNIFSETFTWLSKLT</sequence>
<dbReference type="EMBL" id="CR382133">
    <property type="protein sequence ID" value="CAG84479.2"/>
    <property type="molecule type" value="Genomic_DNA"/>
</dbReference>
<accession>Q6BZ45</accession>
<dbReference type="InParanoid" id="Q6BZ45"/>
<name>Q6BZ45_DEBHA</name>
<dbReference type="VEuPathDB" id="FungiDB:DEHA2A04664g"/>
<dbReference type="eggNOG" id="ENOG502RPTN">
    <property type="taxonomic scope" value="Eukaryota"/>
</dbReference>
<dbReference type="AlphaFoldDB" id="Q6BZ45"/>
<evidence type="ECO:0000313" key="2">
    <source>
        <dbReference type="EMBL" id="CAG84479.2"/>
    </source>
</evidence>
<feature type="region of interest" description="Disordered" evidence="1">
    <location>
        <begin position="45"/>
        <end position="121"/>
    </location>
</feature>
<organism evidence="2 3">
    <name type="scientific">Debaryomyces hansenii (strain ATCC 36239 / CBS 767 / BCRC 21394 / JCM 1990 / NBRC 0083 / IGC 2968)</name>
    <name type="common">Yeast</name>
    <name type="synonym">Torulaspora hansenii</name>
    <dbReference type="NCBI Taxonomy" id="284592"/>
    <lineage>
        <taxon>Eukaryota</taxon>
        <taxon>Fungi</taxon>
        <taxon>Dikarya</taxon>
        <taxon>Ascomycota</taxon>
        <taxon>Saccharomycotina</taxon>
        <taxon>Pichiomycetes</taxon>
        <taxon>Debaryomycetaceae</taxon>
        <taxon>Debaryomyces</taxon>
    </lineage>
</organism>
<dbReference type="Proteomes" id="UP000000599">
    <property type="component" value="Chromosome A"/>
</dbReference>
<dbReference type="OMA" id="TIQTTGH"/>
<dbReference type="HOGENOM" id="CLU_449478_0_0_1"/>
<gene>
    <name evidence="2" type="ordered locus">DEHA2A04664g</name>
</gene>
<feature type="region of interest" description="Disordered" evidence="1">
    <location>
        <begin position="1"/>
        <end position="24"/>
    </location>
</feature>
<dbReference type="GeneID" id="2899811"/>
<protein>
    <submittedName>
        <fullName evidence="2">DEHA2A04664p</fullName>
    </submittedName>
</protein>
<evidence type="ECO:0000256" key="1">
    <source>
        <dbReference type="SAM" id="MobiDB-lite"/>
    </source>
</evidence>
<dbReference type="InterPro" id="IPR013745">
    <property type="entry name" value="Bit61/PRR5"/>
</dbReference>
<feature type="compositionally biased region" description="Polar residues" evidence="1">
    <location>
        <begin position="46"/>
        <end position="82"/>
    </location>
</feature>
<evidence type="ECO:0000313" key="3">
    <source>
        <dbReference type="Proteomes" id="UP000000599"/>
    </source>
</evidence>
<proteinExistence type="predicted"/>
<dbReference type="RefSeq" id="XP_456524.2">
    <property type="nucleotide sequence ID" value="XM_456524.1"/>
</dbReference>
<reference evidence="2 3" key="1">
    <citation type="journal article" date="2004" name="Nature">
        <title>Genome evolution in yeasts.</title>
        <authorList>
            <consortium name="Genolevures"/>
            <person name="Dujon B."/>
            <person name="Sherman D."/>
            <person name="Fischer G."/>
            <person name="Durrens P."/>
            <person name="Casaregola S."/>
            <person name="Lafontaine I."/>
            <person name="de Montigny J."/>
            <person name="Marck C."/>
            <person name="Neuveglise C."/>
            <person name="Talla E."/>
            <person name="Goffard N."/>
            <person name="Frangeul L."/>
            <person name="Aigle M."/>
            <person name="Anthouard V."/>
            <person name="Babour A."/>
            <person name="Barbe V."/>
            <person name="Barnay S."/>
            <person name="Blanchin S."/>
            <person name="Beckerich J.M."/>
            <person name="Beyne E."/>
            <person name="Bleykasten C."/>
            <person name="Boisrame A."/>
            <person name="Boyer J."/>
            <person name="Cattolico L."/>
            <person name="Confanioleri F."/>
            <person name="de Daruvar A."/>
            <person name="Despons L."/>
            <person name="Fabre E."/>
            <person name="Fairhead C."/>
            <person name="Ferry-Dumazet H."/>
            <person name="Groppi A."/>
            <person name="Hantraye F."/>
            <person name="Hennequin C."/>
            <person name="Jauniaux N."/>
            <person name="Joyet P."/>
            <person name="Kachouri R."/>
            <person name="Kerrest A."/>
            <person name="Koszul R."/>
            <person name="Lemaire M."/>
            <person name="Lesur I."/>
            <person name="Ma L."/>
            <person name="Muller H."/>
            <person name="Nicaud J.M."/>
            <person name="Nikolski M."/>
            <person name="Oztas S."/>
            <person name="Ozier-Kalogeropoulos O."/>
            <person name="Pellenz S."/>
            <person name="Potier S."/>
            <person name="Richard G.F."/>
            <person name="Straub M.L."/>
            <person name="Suleau A."/>
            <person name="Swennene D."/>
            <person name="Tekaia F."/>
            <person name="Wesolowski-Louvel M."/>
            <person name="Westhof E."/>
            <person name="Wirth B."/>
            <person name="Zeniou-Meyer M."/>
            <person name="Zivanovic I."/>
            <person name="Bolotin-Fukuhara M."/>
            <person name="Thierry A."/>
            <person name="Bouchier C."/>
            <person name="Caudron B."/>
            <person name="Scarpelli C."/>
            <person name="Gaillardin C."/>
            <person name="Weissenbach J."/>
            <person name="Wincker P."/>
            <person name="Souciet J.L."/>
        </authorList>
    </citation>
    <scope>NUCLEOTIDE SEQUENCE [LARGE SCALE GENOMIC DNA]</scope>
    <source>
        <strain evidence="3">ATCC 36239 / CBS 767 / BCRC 21394 / JCM 1990 / NBRC 0083 / IGC 2968</strain>
    </source>
</reference>
<feature type="region of interest" description="Disordered" evidence="1">
    <location>
        <begin position="156"/>
        <end position="200"/>
    </location>
</feature>
<dbReference type="OrthoDB" id="4022940at2759"/>
<feature type="compositionally biased region" description="Low complexity" evidence="1">
    <location>
        <begin position="156"/>
        <end position="165"/>
    </location>
</feature>